<accession>A0A371D7F8</accession>
<dbReference type="EMBL" id="KZ857411">
    <property type="protein sequence ID" value="RDX48481.1"/>
    <property type="molecule type" value="Genomic_DNA"/>
</dbReference>
<protein>
    <submittedName>
        <fullName evidence="2">Uncharacterized protein</fullName>
    </submittedName>
</protein>
<reference evidence="2 3" key="1">
    <citation type="journal article" date="2018" name="Biotechnol. Biofuels">
        <title>Integrative visual omics of the white-rot fungus Polyporus brumalis exposes the biotechnological potential of its oxidative enzymes for delignifying raw plant biomass.</title>
        <authorList>
            <person name="Miyauchi S."/>
            <person name="Rancon A."/>
            <person name="Drula E."/>
            <person name="Hage H."/>
            <person name="Chaduli D."/>
            <person name="Favel A."/>
            <person name="Grisel S."/>
            <person name="Henrissat B."/>
            <person name="Herpoel-Gimbert I."/>
            <person name="Ruiz-Duenas F.J."/>
            <person name="Chevret D."/>
            <person name="Hainaut M."/>
            <person name="Lin J."/>
            <person name="Wang M."/>
            <person name="Pangilinan J."/>
            <person name="Lipzen A."/>
            <person name="Lesage-Meessen L."/>
            <person name="Navarro D."/>
            <person name="Riley R."/>
            <person name="Grigoriev I.V."/>
            <person name="Zhou S."/>
            <person name="Raouche S."/>
            <person name="Rosso M.N."/>
        </authorList>
    </citation>
    <scope>NUCLEOTIDE SEQUENCE [LARGE SCALE GENOMIC DNA]</scope>
    <source>
        <strain evidence="2 3">BRFM 1820</strain>
    </source>
</reference>
<name>A0A371D7F8_9APHY</name>
<feature type="region of interest" description="Disordered" evidence="1">
    <location>
        <begin position="376"/>
        <end position="397"/>
    </location>
</feature>
<sequence length="526" mass="59407">MPSASPWTPSYLPANGNYADDLATYFHERKGLPLREHNPEPRAGEVGYLVDGSFWPIGRKFEPTKVFDDRFVHRSSFLLCVKDVLRLFQEAPRWHRRALSDVGLDVQRKDLVVLSGVSIGVETAERQTLFLHYYKIHQRQLPHALIRDVAVRAFDAVGTLPMEQVFEPVSELLRYILNRRKLAMGAIASLEDLYDVFANREIPTSAEETRRLLKQLNPPVRFIEGTTRVAALDSACFGNSETEAHNEDGLIWTIRRRTLRQVVLSAHLYCTAYITDPAVASNLPYTSVLIHSGTGLEKTFTYKQRTVAIMLAGAFRYRRVTRSSPATLGSRIGLARNLAPAGYLTLSKIQTLQPASPIEPPNNRELTERHRVTRNGWLGQQTGPTGGARERRRRSTSVRLKGLRVKSKPWLRPGAFERIFNPTLPKDHESHIDDRVSDNYEPFKISCILSPAQSGVRVGPSLSTASVETSELDDDATKMLSPVRSEREIEREQDQAPLWPVDIPADRFTMRPSKGLATYMKATIEE</sequence>
<evidence type="ECO:0000313" key="2">
    <source>
        <dbReference type="EMBL" id="RDX48481.1"/>
    </source>
</evidence>
<evidence type="ECO:0000256" key="1">
    <source>
        <dbReference type="SAM" id="MobiDB-lite"/>
    </source>
</evidence>
<proteinExistence type="predicted"/>
<dbReference type="Proteomes" id="UP000256964">
    <property type="component" value="Unassembled WGS sequence"/>
</dbReference>
<organism evidence="2 3">
    <name type="scientific">Lentinus brumalis</name>
    <dbReference type="NCBI Taxonomy" id="2498619"/>
    <lineage>
        <taxon>Eukaryota</taxon>
        <taxon>Fungi</taxon>
        <taxon>Dikarya</taxon>
        <taxon>Basidiomycota</taxon>
        <taxon>Agaricomycotina</taxon>
        <taxon>Agaricomycetes</taxon>
        <taxon>Polyporales</taxon>
        <taxon>Polyporaceae</taxon>
        <taxon>Lentinus</taxon>
    </lineage>
</organism>
<gene>
    <name evidence="2" type="ORF">OH76DRAFT_1418979</name>
</gene>
<keyword evidence="3" id="KW-1185">Reference proteome</keyword>
<evidence type="ECO:0000313" key="3">
    <source>
        <dbReference type="Proteomes" id="UP000256964"/>
    </source>
</evidence>
<dbReference type="AlphaFoldDB" id="A0A371D7F8"/>